<accession>R6IHX1</accession>
<sequence>MKKTLLTAGIILAACLPSFSSEASTNIIPTPSRNSCYQNVSSYTNITLGMADRERKEQEAWDREKKRRDKEYESDKQERRDRERWERQEEKKRTEENRHHKKDKKRKNDSDFERQRKWKFDPSQSGGEGD</sequence>
<name>R6IHX1_9FIRM</name>
<feature type="chain" id="PRO_5004409245" evidence="2">
    <location>
        <begin position="24"/>
        <end position="130"/>
    </location>
</feature>
<feature type="compositionally biased region" description="Basic and acidic residues" evidence="1">
    <location>
        <begin position="51"/>
        <end position="98"/>
    </location>
</feature>
<evidence type="ECO:0000256" key="2">
    <source>
        <dbReference type="SAM" id="SignalP"/>
    </source>
</evidence>
<reference evidence="3" key="1">
    <citation type="submission" date="2012-11" db="EMBL/GenBank/DDBJ databases">
        <title>Dependencies among metagenomic species, viruses, plasmids and units of genetic variation.</title>
        <authorList>
            <person name="Nielsen H.B."/>
            <person name="Almeida M."/>
            <person name="Juncker A.S."/>
            <person name="Rasmussen S."/>
            <person name="Li J."/>
            <person name="Sunagawa S."/>
            <person name="Plichta D."/>
            <person name="Gautier L."/>
            <person name="Le Chatelier E."/>
            <person name="Peletier E."/>
            <person name="Bonde I."/>
            <person name="Nielsen T."/>
            <person name="Manichanh C."/>
            <person name="Arumugam M."/>
            <person name="Batto J."/>
            <person name="Santos M.B.Q.D."/>
            <person name="Blom N."/>
            <person name="Borruel N."/>
            <person name="Burgdorf K.S."/>
            <person name="Boumezbeur F."/>
            <person name="Casellas F."/>
            <person name="Dore J."/>
            <person name="Guarner F."/>
            <person name="Hansen T."/>
            <person name="Hildebrand F."/>
            <person name="Kaas R.S."/>
            <person name="Kennedy S."/>
            <person name="Kristiansen K."/>
            <person name="Kultima J.R."/>
            <person name="Leonard P."/>
            <person name="Levenez F."/>
            <person name="Lund O."/>
            <person name="Moumen B."/>
            <person name="Le Paslier D."/>
            <person name="Pons N."/>
            <person name="Pedersen O."/>
            <person name="Prifti E."/>
            <person name="Qin J."/>
            <person name="Raes J."/>
            <person name="Tap J."/>
            <person name="Tims S."/>
            <person name="Ussery D.W."/>
            <person name="Yamada T."/>
            <person name="MetaHit consortium"/>
            <person name="Renault P."/>
            <person name="Sicheritz-Ponten T."/>
            <person name="Bork P."/>
            <person name="Wang J."/>
            <person name="Brunak S."/>
            <person name="Ehrlich S.D."/>
        </authorList>
    </citation>
    <scope>NUCLEOTIDE SEQUENCE [LARGE SCALE GENOMIC DNA]</scope>
</reference>
<feature type="region of interest" description="Disordered" evidence="1">
    <location>
        <begin position="49"/>
        <end position="130"/>
    </location>
</feature>
<comment type="caution">
    <text evidence="3">The sequence shown here is derived from an EMBL/GenBank/DDBJ whole genome shotgun (WGS) entry which is preliminary data.</text>
</comment>
<dbReference type="AlphaFoldDB" id="R6IHX1"/>
<gene>
    <name evidence="3" type="ORF">BN533_01191</name>
</gene>
<protein>
    <submittedName>
        <fullName evidence="3">Uncharacterized protein</fullName>
    </submittedName>
</protein>
<keyword evidence="2" id="KW-0732">Signal</keyword>
<evidence type="ECO:0000313" key="3">
    <source>
        <dbReference type="EMBL" id="CDB46134.1"/>
    </source>
</evidence>
<organism evidence="3">
    <name type="scientific">Phascolarctobacterium faecium</name>
    <dbReference type="NCBI Taxonomy" id="33025"/>
    <lineage>
        <taxon>Bacteria</taxon>
        <taxon>Bacillati</taxon>
        <taxon>Bacillota</taxon>
        <taxon>Negativicutes</taxon>
        <taxon>Acidaminococcales</taxon>
        <taxon>Acidaminococcaceae</taxon>
        <taxon>Phascolarctobacterium</taxon>
    </lineage>
</organism>
<feature type="signal peptide" evidence="2">
    <location>
        <begin position="1"/>
        <end position="23"/>
    </location>
</feature>
<evidence type="ECO:0000256" key="1">
    <source>
        <dbReference type="SAM" id="MobiDB-lite"/>
    </source>
</evidence>
<proteinExistence type="predicted"/>
<dbReference type="RefSeq" id="WP_021718091.1">
    <property type="nucleotide sequence ID" value="NZ_CAUERG010000003.1"/>
</dbReference>
<feature type="compositionally biased region" description="Basic and acidic residues" evidence="1">
    <location>
        <begin position="106"/>
        <end position="120"/>
    </location>
</feature>
<dbReference type="EMBL" id="CBDS010000073">
    <property type="protein sequence ID" value="CDB46134.1"/>
    <property type="molecule type" value="Genomic_DNA"/>
</dbReference>
<dbReference type="PROSITE" id="PS51257">
    <property type="entry name" value="PROKAR_LIPOPROTEIN"/>
    <property type="match status" value="1"/>
</dbReference>
<dbReference type="HOGENOM" id="CLU_1936084_0_0_9"/>